<dbReference type="SUPFAM" id="SSF103473">
    <property type="entry name" value="MFS general substrate transporter"/>
    <property type="match status" value="1"/>
</dbReference>
<protein>
    <submittedName>
        <fullName evidence="8">Autophagy protein</fullName>
    </submittedName>
</protein>
<evidence type="ECO:0000256" key="6">
    <source>
        <dbReference type="SAM" id="MobiDB-lite"/>
    </source>
</evidence>
<feature type="transmembrane region" description="Helical" evidence="7">
    <location>
        <begin position="666"/>
        <end position="684"/>
    </location>
</feature>
<feature type="transmembrane region" description="Helical" evidence="7">
    <location>
        <begin position="524"/>
        <end position="542"/>
    </location>
</feature>
<gene>
    <name evidence="8" type="ORF">SPI_09282</name>
</gene>
<name>A0A167M2N2_9HYPO</name>
<feature type="transmembrane region" description="Helical" evidence="7">
    <location>
        <begin position="245"/>
        <end position="265"/>
    </location>
</feature>
<dbReference type="Proteomes" id="UP000076874">
    <property type="component" value="Unassembled WGS sequence"/>
</dbReference>
<evidence type="ECO:0000256" key="1">
    <source>
        <dbReference type="ARBA" id="ARBA00004141"/>
    </source>
</evidence>
<evidence type="ECO:0000256" key="5">
    <source>
        <dbReference type="ARBA" id="ARBA00023136"/>
    </source>
</evidence>
<dbReference type="OrthoDB" id="28755at2759"/>
<feature type="compositionally biased region" description="Polar residues" evidence="6">
    <location>
        <begin position="1"/>
        <end position="13"/>
    </location>
</feature>
<keyword evidence="4 7" id="KW-1133">Transmembrane helix</keyword>
<evidence type="ECO:0000256" key="2">
    <source>
        <dbReference type="ARBA" id="ARBA00022448"/>
    </source>
</evidence>
<feature type="transmembrane region" description="Helical" evidence="7">
    <location>
        <begin position="206"/>
        <end position="225"/>
    </location>
</feature>
<organism evidence="8 9">
    <name type="scientific">Niveomyces insectorum RCEF 264</name>
    <dbReference type="NCBI Taxonomy" id="1081102"/>
    <lineage>
        <taxon>Eukaryota</taxon>
        <taxon>Fungi</taxon>
        <taxon>Dikarya</taxon>
        <taxon>Ascomycota</taxon>
        <taxon>Pezizomycotina</taxon>
        <taxon>Sordariomycetes</taxon>
        <taxon>Hypocreomycetidae</taxon>
        <taxon>Hypocreales</taxon>
        <taxon>Cordycipitaceae</taxon>
        <taxon>Niveomyces</taxon>
    </lineage>
</organism>
<evidence type="ECO:0000313" key="8">
    <source>
        <dbReference type="EMBL" id="OAA53837.1"/>
    </source>
</evidence>
<feature type="transmembrane region" description="Helical" evidence="7">
    <location>
        <begin position="173"/>
        <end position="194"/>
    </location>
</feature>
<dbReference type="Gene3D" id="1.20.1250.20">
    <property type="entry name" value="MFS general substrate transporter like domains"/>
    <property type="match status" value="1"/>
</dbReference>
<dbReference type="GO" id="GO:0008506">
    <property type="term" value="F:sucrose:proton symporter activity"/>
    <property type="evidence" value="ECO:0007669"/>
    <property type="project" value="TreeGrafter"/>
</dbReference>
<sequence>MPSSLARSLNQDPAASGHTDHEHQHTTTDRDPRRTTTTTKNNHKDRDGKDDDDGEGSGGSNEHSPLLSPDPETAFGARTAAAMNVAADDAGDDDLERNRTAAGVAALSPGRHDHHHLHTDDDDDYHHHQRTKSVWYLVLLTISIGGLQIAWSVELSNGSPYLLSLGLSKSLMALVWIAGPLSGTLVQPYVGMLSDNCRVPWGKRKPFMLGGAAATIVSLLCLAWTKEMVAGPLTGLFGADPASEGVKVAVIVVAVLWVYILDFAINTVQAAIRAFIVDCAPAHQQEAANSMASRITGVGNIIGYVAGYVNLPRVLWWLGDTQFKDLCAIASIALGTTVALSCLVIRERDPRLEGPPPASAATKSGVLAFFRQIFVSIRRLPPQIKRVCEVQFCAWVGFFPMLFYTSSYIGEIYVEPFLEENPHMTPAELDRLYEQATRVGTFALLIYSITSLCTNVFLPFFIAPTYDSQPVTGPPPPPGGEHLPQQQQHAFLLDGARDGAGETKGEGKPWLDYLVIPGLTLRRAWMLSLLLFSGSMFCTVLVRSVAAATVLIGLVGITWALTLWAPWAIISAEISRRDAQIRSRKRARQLASAIAADGSGDATNSVDNNSVNDDDDDEEEEVDQAGVILGIHNMAIAAPQILATVGSSIVFKFLQKPRGTPGDHSIAVVMALGGVTVLLAAYFVHKIEDEPTALLLAAGRGAPADELTAAEGPYYAALYRGDIDADDAASNHSGGSIGSNHSGSGSGTSTPSSGDRLGRRMSSEQLSRASLERATLVRNSSFGAGLEY</sequence>
<evidence type="ECO:0000256" key="7">
    <source>
        <dbReference type="SAM" id="Phobius"/>
    </source>
</evidence>
<evidence type="ECO:0000256" key="4">
    <source>
        <dbReference type="ARBA" id="ARBA00022989"/>
    </source>
</evidence>
<dbReference type="STRING" id="1081102.A0A167M2N2"/>
<feature type="compositionally biased region" description="Low complexity" evidence="6">
    <location>
        <begin position="598"/>
        <end position="611"/>
    </location>
</feature>
<dbReference type="EMBL" id="AZHD01000027">
    <property type="protein sequence ID" value="OAA53837.1"/>
    <property type="molecule type" value="Genomic_DNA"/>
</dbReference>
<keyword evidence="5 7" id="KW-0472">Membrane</keyword>
<feature type="transmembrane region" description="Helical" evidence="7">
    <location>
        <begin position="439"/>
        <end position="462"/>
    </location>
</feature>
<comment type="subcellular location">
    <subcellularLocation>
        <location evidence="1">Membrane</location>
        <topology evidence="1">Multi-pass membrane protein</topology>
    </subcellularLocation>
</comment>
<evidence type="ECO:0000256" key="3">
    <source>
        <dbReference type="ARBA" id="ARBA00022692"/>
    </source>
</evidence>
<dbReference type="PANTHER" id="PTHR19432:SF35">
    <property type="entry name" value="SOLUTE CARRIER FAMILY 45 MEMBER 3 ISOFORM X1"/>
    <property type="match status" value="1"/>
</dbReference>
<dbReference type="AlphaFoldDB" id="A0A167M2N2"/>
<feature type="transmembrane region" description="Helical" evidence="7">
    <location>
        <begin position="549"/>
        <end position="570"/>
    </location>
</feature>
<feature type="region of interest" description="Disordered" evidence="6">
    <location>
        <begin position="1"/>
        <end position="73"/>
    </location>
</feature>
<dbReference type="InterPro" id="IPR036259">
    <property type="entry name" value="MFS_trans_sf"/>
</dbReference>
<feature type="transmembrane region" description="Helical" evidence="7">
    <location>
        <begin position="134"/>
        <end position="153"/>
    </location>
</feature>
<feature type="region of interest" description="Disordered" evidence="6">
    <location>
        <begin position="598"/>
        <end position="619"/>
    </location>
</feature>
<accession>A0A167M2N2</accession>
<comment type="caution">
    <text evidence="8">The sequence shown here is derived from an EMBL/GenBank/DDBJ whole genome shotgun (WGS) entry which is preliminary data.</text>
</comment>
<dbReference type="PANTHER" id="PTHR19432">
    <property type="entry name" value="SUGAR TRANSPORTER"/>
    <property type="match status" value="1"/>
</dbReference>
<dbReference type="Pfam" id="PF13347">
    <property type="entry name" value="MFS_2"/>
    <property type="match status" value="1"/>
</dbReference>
<reference evidence="8 9" key="1">
    <citation type="journal article" date="2016" name="Genome Biol. Evol.">
        <title>Divergent and convergent evolution of fungal pathogenicity.</title>
        <authorList>
            <person name="Shang Y."/>
            <person name="Xiao G."/>
            <person name="Zheng P."/>
            <person name="Cen K."/>
            <person name="Zhan S."/>
            <person name="Wang C."/>
        </authorList>
    </citation>
    <scope>NUCLEOTIDE SEQUENCE [LARGE SCALE GENOMIC DNA]</scope>
    <source>
        <strain evidence="8 9">RCEF 264</strain>
    </source>
</reference>
<keyword evidence="3 7" id="KW-0812">Transmembrane</keyword>
<feature type="region of interest" description="Disordered" evidence="6">
    <location>
        <begin position="729"/>
        <end position="770"/>
    </location>
</feature>
<proteinExistence type="predicted"/>
<dbReference type="GO" id="GO:0005886">
    <property type="term" value="C:plasma membrane"/>
    <property type="evidence" value="ECO:0007669"/>
    <property type="project" value="TreeGrafter"/>
</dbReference>
<evidence type="ECO:0000313" key="9">
    <source>
        <dbReference type="Proteomes" id="UP000076874"/>
    </source>
</evidence>
<keyword evidence="9" id="KW-1185">Reference proteome</keyword>
<feature type="compositionally biased region" description="Basic and acidic residues" evidence="6">
    <location>
        <begin position="18"/>
        <end position="34"/>
    </location>
</feature>
<keyword evidence="2" id="KW-0813">Transport</keyword>
<feature type="transmembrane region" description="Helical" evidence="7">
    <location>
        <begin position="634"/>
        <end position="654"/>
    </location>
</feature>
<feature type="compositionally biased region" description="Low complexity" evidence="6">
    <location>
        <begin position="730"/>
        <end position="754"/>
    </location>
</feature>